<dbReference type="InterPro" id="IPR005225">
    <property type="entry name" value="Small_GTP-bd"/>
</dbReference>
<comment type="caution">
    <text evidence="3">The sequence shown here is derived from an EMBL/GenBank/DDBJ whole genome shotgun (WGS) entry which is preliminary data.</text>
</comment>
<dbReference type="SMART" id="SM00175">
    <property type="entry name" value="RAB"/>
    <property type="match status" value="1"/>
</dbReference>
<dbReference type="SMART" id="SM00176">
    <property type="entry name" value="RAN"/>
    <property type="match status" value="1"/>
</dbReference>
<dbReference type="Proteomes" id="UP000663855">
    <property type="component" value="Unassembled WGS sequence"/>
</dbReference>
<dbReference type="EMBL" id="CAJNOV010000868">
    <property type="protein sequence ID" value="CAF1041466.1"/>
    <property type="molecule type" value="Genomic_DNA"/>
</dbReference>
<name>A0A814JQ42_9BILA</name>
<evidence type="ECO:0000256" key="1">
    <source>
        <dbReference type="ARBA" id="ARBA00006270"/>
    </source>
</evidence>
<reference evidence="3" key="1">
    <citation type="submission" date="2021-02" db="EMBL/GenBank/DDBJ databases">
        <authorList>
            <person name="Nowell W R."/>
        </authorList>
    </citation>
    <scope>NUCLEOTIDE SEQUENCE</scope>
</reference>
<dbReference type="Gene3D" id="3.40.50.300">
    <property type="entry name" value="P-loop containing nucleotide triphosphate hydrolases"/>
    <property type="match status" value="1"/>
</dbReference>
<proteinExistence type="inferred from homology"/>
<sequence>MSDSLSLASTSSSSGANNQNSLKIIVLGDSAVGKSKLLERFLVNAYVGARYSTYAVNIFKHTAKIDGKPIEVEFWDTAGQEKFDNIHHSYFHQAHACIMIFDATRKVTYKNLDRWYTELRDIRPHIPCLCAVNKIDSAMEVTKKSFSFPKKHDMPLYFVSAANGTNVVRLFRDAIRVALAYQSGDTEDFIDQILRELEDQRTYDNISQTVDSSLHHYENHNIDTSFLSDTTSSNIILKSSKSSTKSTCFGNRQNFSNYFFNHHHERYEKKYKFWLNLLLAEEWNYFYLLKDKFQPYDEQEKHINRINSTSKLSSILIIYLNSFVPYKSSSSFNQTLCLNHYERLYCLFNSLVEAIIFDNERNLCLNIIQRITYLINKMKDQQYEGIFIQFPSYNQRTLTLSSIDNYKTLNIMSKDKHSLVTKIQLHLILGINIQQDKHLLVLSVEQPQGSNAIHNFHFAHADRSIINEWYQLLDKYVKQAKCDYMNKYHEYRI</sequence>
<dbReference type="Pfam" id="PF00071">
    <property type="entry name" value="Ras"/>
    <property type="match status" value="1"/>
</dbReference>
<dbReference type="FunFam" id="3.40.50.300:FF:001447">
    <property type="entry name" value="Ras-related protein Rab-1B"/>
    <property type="match status" value="1"/>
</dbReference>
<comment type="similarity">
    <text evidence="1">Belongs to the small GTPase superfamily. Rab family.</text>
</comment>
<keyword evidence="2" id="KW-0547">Nucleotide-binding</keyword>
<dbReference type="AlphaFoldDB" id="A0A814JQ42"/>
<dbReference type="PROSITE" id="PS51419">
    <property type="entry name" value="RAB"/>
    <property type="match status" value="1"/>
</dbReference>
<dbReference type="SMART" id="SM00174">
    <property type="entry name" value="RHO"/>
    <property type="match status" value="1"/>
</dbReference>
<dbReference type="Proteomes" id="UP000681967">
    <property type="component" value="Unassembled WGS sequence"/>
</dbReference>
<dbReference type="InterPro" id="IPR001806">
    <property type="entry name" value="Small_GTPase"/>
</dbReference>
<dbReference type="SUPFAM" id="SSF52540">
    <property type="entry name" value="P-loop containing nucleoside triphosphate hydrolases"/>
    <property type="match status" value="1"/>
</dbReference>
<dbReference type="EMBL" id="CAJOBH010001535">
    <property type="protein sequence ID" value="CAF3860255.1"/>
    <property type="molecule type" value="Genomic_DNA"/>
</dbReference>
<dbReference type="PANTHER" id="PTHR47978">
    <property type="match status" value="1"/>
</dbReference>
<dbReference type="PRINTS" id="PR00449">
    <property type="entry name" value="RASTRNSFRMNG"/>
</dbReference>
<evidence type="ECO:0000313" key="5">
    <source>
        <dbReference type="Proteomes" id="UP000663855"/>
    </source>
</evidence>
<gene>
    <name evidence="4" type="ORF">BYL167_LOCUS6344</name>
    <name evidence="3" type="ORF">CJN711_LOCUS4296</name>
</gene>
<dbReference type="GO" id="GO:0005525">
    <property type="term" value="F:GTP binding"/>
    <property type="evidence" value="ECO:0007669"/>
    <property type="project" value="InterPro"/>
</dbReference>
<accession>A0A814JQ42</accession>
<evidence type="ECO:0000313" key="4">
    <source>
        <dbReference type="EMBL" id="CAF3860255.1"/>
    </source>
</evidence>
<organism evidence="3 5">
    <name type="scientific">Rotaria magnacalcarata</name>
    <dbReference type="NCBI Taxonomy" id="392030"/>
    <lineage>
        <taxon>Eukaryota</taxon>
        <taxon>Metazoa</taxon>
        <taxon>Spiralia</taxon>
        <taxon>Gnathifera</taxon>
        <taxon>Rotifera</taxon>
        <taxon>Eurotatoria</taxon>
        <taxon>Bdelloidea</taxon>
        <taxon>Philodinida</taxon>
        <taxon>Philodinidae</taxon>
        <taxon>Rotaria</taxon>
    </lineage>
</organism>
<dbReference type="GO" id="GO:0003924">
    <property type="term" value="F:GTPase activity"/>
    <property type="evidence" value="ECO:0007669"/>
    <property type="project" value="InterPro"/>
</dbReference>
<evidence type="ECO:0000313" key="3">
    <source>
        <dbReference type="EMBL" id="CAF1041466.1"/>
    </source>
</evidence>
<dbReference type="InterPro" id="IPR027417">
    <property type="entry name" value="P-loop_NTPase"/>
</dbReference>
<evidence type="ECO:0000256" key="2">
    <source>
        <dbReference type="ARBA" id="ARBA00022741"/>
    </source>
</evidence>
<dbReference type="SMART" id="SM00173">
    <property type="entry name" value="RAS"/>
    <property type="match status" value="1"/>
</dbReference>
<dbReference type="NCBIfam" id="TIGR00231">
    <property type="entry name" value="small_GTP"/>
    <property type="match status" value="1"/>
</dbReference>
<protein>
    <submittedName>
        <fullName evidence="3">Uncharacterized protein</fullName>
    </submittedName>
</protein>